<feature type="chain" id="PRO_5026290740" description="Outer membrane protein beta-barrel domain-containing protein" evidence="2">
    <location>
        <begin position="22"/>
        <end position="252"/>
    </location>
</feature>
<organism evidence="4 5">
    <name type="scientific">Legionella antarctica</name>
    <dbReference type="NCBI Taxonomy" id="2708020"/>
    <lineage>
        <taxon>Bacteria</taxon>
        <taxon>Pseudomonadati</taxon>
        <taxon>Pseudomonadota</taxon>
        <taxon>Gammaproteobacteria</taxon>
        <taxon>Legionellales</taxon>
        <taxon>Legionellaceae</taxon>
        <taxon>Legionella</taxon>
    </lineage>
</organism>
<protein>
    <recommendedName>
        <fullName evidence="3">Outer membrane protein beta-barrel domain-containing protein</fullName>
    </recommendedName>
</protein>
<evidence type="ECO:0000313" key="5">
    <source>
        <dbReference type="Proteomes" id="UP000502894"/>
    </source>
</evidence>
<evidence type="ECO:0000259" key="3">
    <source>
        <dbReference type="Pfam" id="PF13505"/>
    </source>
</evidence>
<dbReference type="SUPFAM" id="SSF56925">
    <property type="entry name" value="OMPA-like"/>
    <property type="match status" value="1"/>
</dbReference>
<accession>A0A6F8T3X5</accession>
<evidence type="ECO:0000256" key="1">
    <source>
        <dbReference type="ARBA" id="ARBA00022729"/>
    </source>
</evidence>
<reference evidence="4" key="1">
    <citation type="journal article" date="2020" name="Microbiol. Resour. Announc.">
        <title>Complete Genome Sequence of Novel Psychrotolerant Legionella Strain TUM19329, Isolated from Antarctic Lake Sediment.</title>
        <authorList>
            <person name="Shimada S."/>
            <person name="Nakai R."/>
            <person name="Aoki K."/>
            <person name="Shimoeda N."/>
            <person name="Ohno G."/>
            <person name="Miyazaki Y."/>
            <person name="Kudoh S."/>
            <person name="Imura S."/>
            <person name="Watanabe K."/>
            <person name="Ishii Y."/>
            <person name="Tateda K."/>
        </authorList>
    </citation>
    <scope>NUCLEOTIDE SEQUENCE [LARGE SCALE GENOMIC DNA]</scope>
    <source>
        <strain evidence="4">TUM19329</strain>
    </source>
</reference>
<dbReference type="Pfam" id="PF13505">
    <property type="entry name" value="OMP_b-brl"/>
    <property type="match status" value="1"/>
</dbReference>
<proteinExistence type="predicted"/>
<keyword evidence="1 2" id="KW-0732">Signal</keyword>
<gene>
    <name evidence="4" type="ORF">TUM19329_12280</name>
</gene>
<dbReference type="AlphaFoldDB" id="A0A6F8T3X5"/>
<dbReference type="RefSeq" id="WP_173236626.1">
    <property type="nucleotide sequence ID" value="NZ_AP022839.1"/>
</dbReference>
<feature type="domain" description="Outer membrane protein beta-barrel" evidence="3">
    <location>
        <begin position="9"/>
        <end position="243"/>
    </location>
</feature>
<dbReference type="InterPro" id="IPR027385">
    <property type="entry name" value="Beta-barrel_OMP"/>
</dbReference>
<evidence type="ECO:0000256" key="2">
    <source>
        <dbReference type="SAM" id="SignalP"/>
    </source>
</evidence>
<sequence>MKQLIQLGVLSSFLASSAALALNNPIQGFYAGIMAGISHGPSNNSVIFEEDRTLFTGIVNYSSVGGGGGAMLGYKLSHFRLEGEILYNRFSTGPLQVNPGGCTLESPNVLTPSGFCPPGIFDRFQEKALGYSGSSAVTYGIGNLYYDFFTPNSNTNVVPYIGLGIGMAQIRNFSDFVNTNTSFSHGFNDTFTTQVAQGILGLSYFMDDFTWAGMDLRYITTKSLPEMDNQRYGLISLNFTINFAFDKGAIDC</sequence>
<dbReference type="Gene3D" id="2.40.160.20">
    <property type="match status" value="1"/>
</dbReference>
<keyword evidence="5" id="KW-1185">Reference proteome</keyword>
<name>A0A6F8T3X5_9GAMM</name>
<evidence type="ECO:0000313" key="4">
    <source>
        <dbReference type="EMBL" id="BCA94867.1"/>
    </source>
</evidence>
<feature type="signal peptide" evidence="2">
    <location>
        <begin position="1"/>
        <end position="21"/>
    </location>
</feature>
<dbReference type="EMBL" id="AP022839">
    <property type="protein sequence ID" value="BCA94867.1"/>
    <property type="molecule type" value="Genomic_DNA"/>
</dbReference>
<dbReference type="Proteomes" id="UP000502894">
    <property type="component" value="Chromosome"/>
</dbReference>
<dbReference type="InterPro" id="IPR011250">
    <property type="entry name" value="OMP/PagP_B-barrel"/>
</dbReference>
<dbReference type="KEGG" id="lant:TUM19329_12280"/>